<protein>
    <recommendedName>
        <fullName evidence="3">NmrA-like domain-containing protein</fullName>
    </recommendedName>
</protein>
<gene>
    <name evidence="4" type="ORF">PV09_06988</name>
</gene>
<evidence type="ECO:0000259" key="3">
    <source>
        <dbReference type="Pfam" id="PF05368"/>
    </source>
</evidence>
<keyword evidence="2" id="KW-0521">NADP</keyword>
<dbReference type="CDD" id="cd05251">
    <property type="entry name" value="NmrA_like_SDR_a"/>
    <property type="match status" value="1"/>
</dbReference>
<keyword evidence="5" id="KW-1185">Reference proteome</keyword>
<dbReference type="Proteomes" id="UP000053259">
    <property type="component" value="Unassembled WGS sequence"/>
</dbReference>
<evidence type="ECO:0000256" key="1">
    <source>
        <dbReference type="ARBA" id="ARBA00006328"/>
    </source>
</evidence>
<dbReference type="Gene3D" id="3.40.50.720">
    <property type="entry name" value="NAD(P)-binding Rossmann-like Domain"/>
    <property type="match status" value="1"/>
</dbReference>
<dbReference type="PANTHER" id="PTHR42748:SF5">
    <property type="entry name" value="NITROGEN METABOLITE REPRESSION PROTEIN NMRA"/>
    <property type="match status" value="1"/>
</dbReference>
<dbReference type="PANTHER" id="PTHR42748">
    <property type="entry name" value="NITROGEN METABOLITE REPRESSION PROTEIN NMRA FAMILY MEMBER"/>
    <property type="match status" value="1"/>
</dbReference>
<dbReference type="InterPro" id="IPR008030">
    <property type="entry name" value="NmrA-like"/>
</dbReference>
<reference evidence="4 5" key="1">
    <citation type="submission" date="2015-01" db="EMBL/GenBank/DDBJ databases">
        <title>The Genome Sequence of Ochroconis gallopava CBS43764.</title>
        <authorList>
            <consortium name="The Broad Institute Genomics Platform"/>
            <person name="Cuomo C."/>
            <person name="de Hoog S."/>
            <person name="Gorbushina A."/>
            <person name="Stielow B."/>
            <person name="Teixiera M."/>
            <person name="Abouelleil A."/>
            <person name="Chapman S.B."/>
            <person name="Priest M."/>
            <person name="Young S.K."/>
            <person name="Wortman J."/>
            <person name="Nusbaum C."/>
            <person name="Birren B."/>
        </authorList>
    </citation>
    <scope>NUCLEOTIDE SEQUENCE [LARGE SCALE GENOMIC DNA]</scope>
    <source>
        <strain evidence="4 5">CBS 43764</strain>
    </source>
</reference>
<dbReference type="Gene3D" id="3.90.25.10">
    <property type="entry name" value="UDP-galactose 4-epimerase, domain 1"/>
    <property type="match status" value="1"/>
</dbReference>
<evidence type="ECO:0000313" key="4">
    <source>
        <dbReference type="EMBL" id="KIW01510.1"/>
    </source>
</evidence>
<proteinExistence type="inferred from homology"/>
<dbReference type="RefSeq" id="XP_016211379.1">
    <property type="nucleotide sequence ID" value="XM_016360702.1"/>
</dbReference>
<sequence length="339" mass="38578">MTYMPIQASRTVVVINASGRQGASFVRVASAVGWHVRAHMKDRIGIVAQDICSRQNVTVIEGQLSDPKIIAQLFEGKPELAFLNTVHWGDEVAVGKALADACKKTGIKHLIYSSMPDHSSFGKGWKALPMYETKHRIEKYISALGLPATFVYTGIYHNNFTSLPYPLFRMELQEDGSFEWQAPFNPNKRLPWLDAEHDVGPVVLQIFKQGPEEWAGKRIPLAFQYLTPVEVCDAFSRALQRPVHYVRGPIRYEISVPKGYREHLEILAEVLGEQEAPYFGPDLEAGCTRVAKKLWEGNRDMEEYAREVFPVEEYNNGLRWMEEEDMSDEEVERKYHGGC</sequence>
<dbReference type="HOGENOM" id="CLU_027360_0_0_1"/>
<evidence type="ECO:0000256" key="2">
    <source>
        <dbReference type="ARBA" id="ARBA00022857"/>
    </source>
</evidence>
<dbReference type="EMBL" id="KN847554">
    <property type="protein sequence ID" value="KIW01510.1"/>
    <property type="molecule type" value="Genomic_DNA"/>
</dbReference>
<feature type="domain" description="NmrA-like" evidence="3">
    <location>
        <begin position="10"/>
        <end position="305"/>
    </location>
</feature>
<name>A0A0D2A4X3_9PEZI</name>
<dbReference type="InParanoid" id="A0A0D2A4X3"/>
<dbReference type="InterPro" id="IPR036291">
    <property type="entry name" value="NAD(P)-bd_dom_sf"/>
</dbReference>
<dbReference type="AlphaFoldDB" id="A0A0D2A4X3"/>
<dbReference type="GO" id="GO:0005634">
    <property type="term" value="C:nucleus"/>
    <property type="evidence" value="ECO:0007669"/>
    <property type="project" value="TreeGrafter"/>
</dbReference>
<accession>A0A0D2A4X3</accession>
<dbReference type="OrthoDB" id="5356836at2759"/>
<evidence type="ECO:0000313" key="5">
    <source>
        <dbReference type="Proteomes" id="UP000053259"/>
    </source>
</evidence>
<dbReference type="SUPFAM" id="SSF51735">
    <property type="entry name" value="NAD(P)-binding Rossmann-fold domains"/>
    <property type="match status" value="1"/>
</dbReference>
<dbReference type="Pfam" id="PF05368">
    <property type="entry name" value="NmrA"/>
    <property type="match status" value="1"/>
</dbReference>
<dbReference type="InterPro" id="IPR051164">
    <property type="entry name" value="NmrA-like_oxidored"/>
</dbReference>
<dbReference type="GeneID" id="27314961"/>
<organism evidence="4 5">
    <name type="scientific">Verruconis gallopava</name>
    <dbReference type="NCBI Taxonomy" id="253628"/>
    <lineage>
        <taxon>Eukaryota</taxon>
        <taxon>Fungi</taxon>
        <taxon>Dikarya</taxon>
        <taxon>Ascomycota</taxon>
        <taxon>Pezizomycotina</taxon>
        <taxon>Dothideomycetes</taxon>
        <taxon>Pleosporomycetidae</taxon>
        <taxon>Venturiales</taxon>
        <taxon>Sympoventuriaceae</taxon>
        <taxon>Verruconis</taxon>
    </lineage>
</organism>
<dbReference type="STRING" id="253628.A0A0D2A4X3"/>
<dbReference type="VEuPathDB" id="FungiDB:PV09_06988"/>
<comment type="similarity">
    <text evidence="1">Belongs to the NmrA-type oxidoreductase family.</text>
</comment>